<accession>A0A317XUE3</accession>
<organism evidence="1 2">
    <name type="scientific">Testicularia cyperi</name>
    <dbReference type="NCBI Taxonomy" id="1882483"/>
    <lineage>
        <taxon>Eukaryota</taxon>
        <taxon>Fungi</taxon>
        <taxon>Dikarya</taxon>
        <taxon>Basidiomycota</taxon>
        <taxon>Ustilaginomycotina</taxon>
        <taxon>Ustilaginomycetes</taxon>
        <taxon>Ustilaginales</taxon>
        <taxon>Anthracoideaceae</taxon>
        <taxon>Testicularia</taxon>
    </lineage>
</organism>
<name>A0A317XUE3_9BASI</name>
<dbReference type="InParanoid" id="A0A317XUE3"/>
<sequence length="176" mass="19331">MTLIGMSAGKLKAGRPAVASEAPGSLTATTGVADFTQGGQWVRAESREVDLPDTPQDWRREDHQCVCKEPARPCGRPQRCQALEGRETLPPLHCLLQYGLCLFACSRDSAQKEPSTEKCQPPFRQHHCSRGARARAVTVCTRKATRTTNQGEKKRDDQRCALKSAALHRSDICTTA</sequence>
<proteinExistence type="predicted"/>
<gene>
    <name evidence="1" type="ORF">BCV70DRAFT_54341</name>
</gene>
<evidence type="ECO:0000313" key="1">
    <source>
        <dbReference type="EMBL" id="PWZ01976.1"/>
    </source>
</evidence>
<protein>
    <submittedName>
        <fullName evidence="1">Uncharacterized protein</fullName>
    </submittedName>
</protein>
<keyword evidence="2" id="KW-1185">Reference proteome</keyword>
<evidence type="ECO:0000313" key="2">
    <source>
        <dbReference type="Proteomes" id="UP000246740"/>
    </source>
</evidence>
<dbReference type="Proteomes" id="UP000246740">
    <property type="component" value="Unassembled WGS sequence"/>
</dbReference>
<reference evidence="1 2" key="1">
    <citation type="journal article" date="2018" name="Mol. Biol. Evol.">
        <title>Broad Genomic Sampling Reveals a Smut Pathogenic Ancestry of the Fungal Clade Ustilaginomycotina.</title>
        <authorList>
            <person name="Kijpornyongpan T."/>
            <person name="Mondo S.J."/>
            <person name="Barry K."/>
            <person name="Sandor L."/>
            <person name="Lee J."/>
            <person name="Lipzen A."/>
            <person name="Pangilinan J."/>
            <person name="LaButti K."/>
            <person name="Hainaut M."/>
            <person name="Henrissat B."/>
            <person name="Grigoriev I.V."/>
            <person name="Spatafora J.W."/>
            <person name="Aime M.C."/>
        </authorList>
    </citation>
    <scope>NUCLEOTIDE SEQUENCE [LARGE SCALE GENOMIC DNA]</scope>
    <source>
        <strain evidence="1 2">MCA 3645</strain>
    </source>
</reference>
<dbReference type="EMBL" id="KZ819189">
    <property type="protein sequence ID" value="PWZ01976.1"/>
    <property type="molecule type" value="Genomic_DNA"/>
</dbReference>
<dbReference type="AlphaFoldDB" id="A0A317XUE3"/>